<dbReference type="Pfam" id="PF13439">
    <property type="entry name" value="Glyco_transf_4"/>
    <property type="match status" value="1"/>
</dbReference>
<dbReference type="GO" id="GO:0016757">
    <property type="term" value="F:glycosyltransferase activity"/>
    <property type="evidence" value="ECO:0007669"/>
    <property type="project" value="InterPro"/>
</dbReference>
<dbReference type="InterPro" id="IPR050194">
    <property type="entry name" value="Glycosyltransferase_grp1"/>
</dbReference>
<dbReference type="PANTHER" id="PTHR45947">
    <property type="entry name" value="SULFOQUINOVOSYL TRANSFERASE SQD2"/>
    <property type="match status" value="1"/>
</dbReference>
<evidence type="ECO:0000259" key="1">
    <source>
        <dbReference type="Pfam" id="PF00534"/>
    </source>
</evidence>
<comment type="caution">
    <text evidence="3">The sequence shown here is derived from an EMBL/GenBank/DDBJ whole genome shotgun (WGS) entry which is preliminary data.</text>
</comment>
<accession>A0A4U1B6H5</accession>
<sequence length="398" mass="44898">MAKILLINDHSGFSGGGDAALYLEKQALEEAGYEVYVLAFDKEANEHQRVISYVEHRSRIVNKVRKFLGSNNISEFIRKKLEFIKPDVIHCHLISKYPIDVYESISKYRVITTLHGPNFFCATSWGGLMNGAPCEQGIGLKCFRRGCTSLVNASLYTYLTNKLWNNLKSNTSIFHCPSRNIYSVAHRLGLENLTYKPLGIDSAFEKPVIKPLSSRPILLYVGAISEVKGIKVLFKSLLEIKKVFPNFLLKVAGKGILLDWCKNFVIEYDLQDNVEFLGFVDRHTVKELYIEANVFLMPSIWQEQFGLVGVEALACKTPCVATNVGGIPEWLQHGQSGYLVPPHAVNELADATIKLLRSSTMRQNFGEYGRSFVLEHYGASKYKSNMLELVEKLLKSDE</sequence>
<name>A0A4U1B6H5_9GAMM</name>
<dbReference type="Proteomes" id="UP000307999">
    <property type="component" value="Unassembled WGS sequence"/>
</dbReference>
<proteinExistence type="predicted"/>
<protein>
    <submittedName>
        <fullName evidence="3">Glycosyltransferase family 4 protein</fullName>
    </submittedName>
</protein>
<dbReference type="RefSeq" id="WP_136735152.1">
    <property type="nucleotide sequence ID" value="NZ_SWDB01000010.1"/>
</dbReference>
<reference evidence="3 4" key="1">
    <citation type="submission" date="2019-04" db="EMBL/GenBank/DDBJ databases">
        <title>Thalassotalea guangxiensis sp. nov., isolated from sediment of the coastal wetland.</title>
        <authorList>
            <person name="Zheng S."/>
            <person name="Zhang D."/>
        </authorList>
    </citation>
    <scope>NUCLEOTIDE SEQUENCE [LARGE SCALE GENOMIC DNA]</scope>
    <source>
        <strain evidence="3 4">ZS-4</strain>
    </source>
</reference>
<evidence type="ECO:0000313" key="3">
    <source>
        <dbReference type="EMBL" id="TKB46144.1"/>
    </source>
</evidence>
<dbReference type="OrthoDB" id="9795746at2"/>
<evidence type="ECO:0000313" key="4">
    <source>
        <dbReference type="Proteomes" id="UP000307999"/>
    </source>
</evidence>
<keyword evidence="4" id="KW-1185">Reference proteome</keyword>
<dbReference type="SUPFAM" id="SSF53756">
    <property type="entry name" value="UDP-Glycosyltransferase/glycogen phosphorylase"/>
    <property type="match status" value="1"/>
</dbReference>
<dbReference type="InterPro" id="IPR028098">
    <property type="entry name" value="Glyco_trans_4-like_N"/>
</dbReference>
<dbReference type="InterPro" id="IPR001296">
    <property type="entry name" value="Glyco_trans_1"/>
</dbReference>
<dbReference type="EMBL" id="SWDB01000010">
    <property type="protein sequence ID" value="TKB46144.1"/>
    <property type="molecule type" value="Genomic_DNA"/>
</dbReference>
<dbReference type="AlphaFoldDB" id="A0A4U1B6H5"/>
<feature type="domain" description="Glycosyltransferase subfamily 4-like N-terminal" evidence="2">
    <location>
        <begin position="15"/>
        <end position="202"/>
    </location>
</feature>
<keyword evidence="3" id="KW-0808">Transferase</keyword>
<gene>
    <name evidence="3" type="ORF">E8M12_05825</name>
</gene>
<dbReference type="Pfam" id="PF00534">
    <property type="entry name" value="Glycos_transf_1"/>
    <property type="match status" value="1"/>
</dbReference>
<evidence type="ECO:0000259" key="2">
    <source>
        <dbReference type="Pfam" id="PF13439"/>
    </source>
</evidence>
<feature type="domain" description="Glycosyl transferase family 1" evidence="1">
    <location>
        <begin position="212"/>
        <end position="371"/>
    </location>
</feature>
<dbReference type="CDD" id="cd03801">
    <property type="entry name" value="GT4_PimA-like"/>
    <property type="match status" value="1"/>
</dbReference>
<dbReference type="PANTHER" id="PTHR45947:SF13">
    <property type="entry name" value="TRANSFERASE"/>
    <property type="match status" value="1"/>
</dbReference>
<organism evidence="3 4">
    <name type="scientific">Thalassotalea mangrovi</name>
    <dbReference type="NCBI Taxonomy" id="2572245"/>
    <lineage>
        <taxon>Bacteria</taxon>
        <taxon>Pseudomonadati</taxon>
        <taxon>Pseudomonadota</taxon>
        <taxon>Gammaproteobacteria</taxon>
        <taxon>Alteromonadales</taxon>
        <taxon>Colwelliaceae</taxon>
        <taxon>Thalassotalea</taxon>
    </lineage>
</organism>
<dbReference type="Gene3D" id="3.40.50.2000">
    <property type="entry name" value="Glycogen Phosphorylase B"/>
    <property type="match status" value="2"/>
</dbReference>